<dbReference type="GeneID" id="7843418"/>
<keyword evidence="1 6" id="KW-0479">Metal-binding</keyword>
<evidence type="ECO:0000256" key="4">
    <source>
        <dbReference type="ARBA" id="ARBA00022884"/>
    </source>
</evidence>
<accession>I7MHH9</accession>
<feature type="compositionally biased region" description="Polar residues" evidence="7">
    <location>
        <begin position="309"/>
        <end position="333"/>
    </location>
</feature>
<dbReference type="InterPro" id="IPR012677">
    <property type="entry name" value="Nucleotide-bd_a/b_plait_sf"/>
</dbReference>
<dbReference type="SUPFAM" id="SSF90229">
    <property type="entry name" value="CCCH zinc finger"/>
    <property type="match status" value="1"/>
</dbReference>
<dbReference type="Proteomes" id="UP000009168">
    <property type="component" value="Unassembled WGS sequence"/>
</dbReference>
<feature type="region of interest" description="Disordered" evidence="7">
    <location>
        <begin position="309"/>
        <end position="364"/>
    </location>
</feature>
<evidence type="ECO:0000256" key="1">
    <source>
        <dbReference type="ARBA" id="ARBA00022723"/>
    </source>
</evidence>
<dbReference type="GO" id="GO:0071006">
    <property type="term" value="C:U2-type catalytic step 1 spliceosome"/>
    <property type="evidence" value="ECO:0007669"/>
    <property type="project" value="TreeGrafter"/>
</dbReference>
<dbReference type="SUPFAM" id="SSF54928">
    <property type="entry name" value="RNA-binding domain, RBD"/>
    <property type="match status" value="1"/>
</dbReference>
<evidence type="ECO:0000256" key="3">
    <source>
        <dbReference type="ARBA" id="ARBA00022833"/>
    </source>
</evidence>
<proteinExistence type="predicted"/>
<sequence>MATERGLQIRTAINKQGWEDAEFPILCETCLGDNPYVRMMKEKHGQECKICTRPFTVFRWKAGTKGRFKKTEICQTCAKLKNVCQTCIFDLQYGLPVEVRDKFLAEQAVHMPTQQSNKDYFTHLANNNLDQLSLPYDQTVGNTILEKVARLKPYYERNKARICSFWVKGNCTRGDLCPYSHEKRENQDEDDPLNKQNLKDRFHGKNDPLAQKVMNKIQNHKENDIKPPADPTITSLYIGNITPDFTEQDFHQIFVKYGPIQSIKIISQKSCAFVNFIARKAAEEAIKDLYGNFNVKGIQLSISWSRAGKNQQQQSEFQGYNIQPPQENPPQKSQTEKQINKLGGIVNYSDDEDNEDNEEQGGQN</sequence>
<dbReference type="GO" id="GO:0071007">
    <property type="term" value="C:U2-type catalytic step 2 spliceosome"/>
    <property type="evidence" value="ECO:0007669"/>
    <property type="project" value="TreeGrafter"/>
</dbReference>
<dbReference type="PANTHER" id="PTHR14089">
    <property type="entry name" value="PRE-MRNA-SPLICING FACTOR RBM22"/>
    <property type="match status" value="1"/>
</dbReference>
<keyword evidence="11" id="KW-1185">Reference proteome</keyword>
<evidence type="ECO:0000256" key="6">
    <source>
        <dbReference type="PROSITE-ProRule" id="PRU00723"/>
    </source>
</evidence>
<dbReference type="PANTHER" id="PTHR14089:SF6">
    <property type="entry name" value="PRE-MRNA-SPLICING FACTOR RBM22"/>
    <property type="match status" value="1"/>
</dbReference>
<reference evidence="11" key="1">
    <citation type="journal article" date="2006" name="PLoS Biol.">
        <title>Macronuclear genome sequence of the ciliate Tetrahymena thermophila, a model eukaryote.</title>
        <authorList>
            <person name="Eisen J.A."/>
            <person name="Coyne R.S."/>
            <person name="Wu M."/>
            <person name="Wu D."/>
            <person name="Thiagarajan M."/>
            <person name="Wortman J.R."/>
            <person name="Badger J.H."/>
            <person name="Ren Q."/>
            <person name="Amedeo P."/>
            <person name="Jones K.M."/>
            <person name="Tallon L.J."/>
            <person name="Delcher A.L."/>
            <person name="Salzberg S.L."/>
            <person name="Silva J.C."/>
            <person name="Haas B.J."/>
            <person name="Majoros W.H."/>
            <person name="Farzad M."/>
            <person name="Carlton J.M."/>
            <person name="Smith R.K. Jr."/>
            <person name="Garg J."/>
            <person name="Pearlman R.E."/>
            <person name="Karrer K.M."/>
            <person name="Sun L."/>
            <person name="Manning G."/>
            <person name="Elde N.C."/>
            <person name="Turkewitz A.P."/>
            <person name="Asai D.J."/>
            <person name="Wilkes D.E."/>
            <person name="Wang Y."/>
            <person name="Cai H."/>
            <person name="Collins K."/>
            <person name="Stewart B.A."/>
            <person name="Lee S.R."/>
            <person name="Wilamowska K."/>
            <person name="Weinberg Z."/>
            <person name="Ruzzo W.L."/>
            <person name="Wloga D."/>
            <person name="Gaertig J."/>
            <person name="Frankel J."/>
            <person name="Tsao C.-C."/>
            <person name="Gorovsky M.A."/>
            <person name="Keeling P.J."/>
            <person name="Waller R.F."/>
            <person name="Patron N.J."/>
            <person name="Cherry J.M."/>
            <person name="Stover N.A."/>
            <person name="Krieger C.J."/>
            <person name="del Toro C."/>
            <person name="Ryder H.F."/>
            <person name="Williamson S.C."/>
            <person name="Barbeau R.A."/>
            <person name="Hamilton E.P."/>
            <person name="Orias E."/>
        </authorList>
    </citation>
    <scope>NUCLEOTIDE SEQUENCE [LARGE SCALE GENOMIC DNA]</scope>
    <source>
        <strain evidence="11">SB210</strain>
    </source>
</reference>
<evidence type="ECO:0000313" key="10">
    <source>
        <dbReference type="EMBL" id="EAS02989.2"/>
    </source>
</evidence>
<keyword evidence="3 6" id="KW-0862">Zinc</keyword>
<dbReference type="Pfam" id="PF00076">
    <property type="entry name" value="RRM_1"/>
    <property type="match status" value="1"/>
</dbReference>
<gene>
    <name evidence="10" type="ORF">TTHERM_00494500</name>
</gene>
<evidence type="ECO:0000256" key="2">
    <source>
        <dbReference type="ARBA" id="ARBA00022771"/>
    </source>
</evidence>
<evidence type="ECO:0000313" key="11">
    <source>
        <dbReference type="Proteomes" id="UP000009168"/>
    </source>
</evidence>
<dbReference type="STRING" id="312017.I7MHH9"/>
<evidence type="ECO:0000256" key="5">
    <source>
        <dbReference type="PROSITE-ProRule" id="PRU00176"/>
    </source>
</evidence>
<dbReference type="InterPro" id="IPR039171">
    <property type="entry name" value="Cwc2/Slt11"/>
</dbReference>
<keyword evidence="4 5" id="KW-0694">RNA-binding</keyword>
<dbReference type="EMBL" id="GG662512">
    <property type="protein sequence ID" value="EAS02989.2"/>
    <property type="molecule type" value="Genomic_DNA"/>
</dbReference>
<dbReference type="InterPro" id="IPR000504">
    <property type="entry name" value="RRM_dom"/>
</dbReference>
<dbReference type="SMART" id="SM00356">
    <property type="entry name" value="ZnF_C3H1"/>
    <property type="match status" value="1"/>
</dbReference>
<keyword evidence="2 6" id="KW-0863">Zinc-finger</keyword>
<dbReference type="FunCoup" id="I7MHH9">
    <property type="interactions" value="562"/>
</dbReference>
<dbReference type="KEGG" id="tet:TTHERM_00494500"/>
<feature type="region of interest" description="Disordered" evidence="7">
    <location>
        <begin position="183"/>
        <end position="204"/>
    </location>
</feature>
<dbReference type="RefSeq" id="XP_001023234.2">
    <property type="nucleotide sequence ID" value="XM_001023234.3"/>
</dbReference>
<dbReference type="AlphaFoldDB" id="I7MHH9"/>
<evidence type="ECO:0000259" key="8">
    <source>
        <dbReference type="PROSITE" id="PS50102"/>
    </source>
</evidence>
<dbReference type="GO" id="GO:0000974">
    <property type="term" value="C:Prp19 complex"/>
    <property type="evidence" value="ECO:0007669"/>
    <property type="project" value="TreeGrafter"/>
</dbReference>
<organism evidence="10 11">
    <name type="scientific">Tetrahymena thermophila (strain SB210)</name>
    <dbReference type="NCBI Taxonomy" id="312017"/>
    <lineage>
        <taxon>Eukaryota</taxon>
        <taxon>Sar</taxon>
        <taxon>Alveolata</taxon>
        <taxon>Ciliophora</taxon>
        <taxon>Intramacronucleata</taxon>
        <taxon>Oligohymenophorea</taxon>
        <taxon>Hymenostomatida</taxon>
        <taxon>Tetrahymenina</taxon>
        <taxon>Tetrahymenidae</taxon>
        <taxon>Tetrahymena</taxon>
    </lineage>
</organism>
<feature type="domain" description="C3H1-type" evidence="9">
    <location>
        <begin position="157"/>
        <end position="184"/>
    </location>
</feature>
<dbReference type="SMART" id="SM00360">
    <property type="entry name" value="RRM"/>
    <property type="match status" value="1"/>
</dbReference>
<dbReference type="OrthoDB" id="10259600at2759"/>
<evidence type="ECO:0008006" key="12">
    <source>
        <dbReference type="Google" id="ProtNLM"/>
    </source>
</evidence>
<dbReference type="PROSITE" id="PS50103">
    <property type="entry name" value="ZF_C3H1"/>
    <property type="match status" value="1"/>
</dbReference>
<dbReference type="Pfam" id="PF21369">
    <property type="entry name" value="STL11_N"/>
    <property type="match status" value="1"/>
</dbReference>
<feature type="domain" description="RRM" evidence="8">
    <location>
        <begin position="234"/>
        <end position="307"/>
    </location>
</feature>
<feature type="compositionally biased region" description="Acidic residues" evidence="7">
    <location>
        <begin position="349"/>
        <end position="364"/>
    </location>
</feature>
<dbReference type="InterPro" id="IPR035979">
    <property type="entry name" value="RBD_domain_sf"/>
</dbReference>
<dbReference type="eggNOG" id="KOG0153">
    <property type="taxonomic scope" value="Eukaryota"/>
</dbReference>
<dbReference type="InterPro" id="IPR036855">
    <property type="entry name" value="Znf_CCCH_sf"/>
</dbReference>
<dbReference type="InterPro" id="IPR048995">
    <property type="entry name" value="STL11/RBM22-like_N"/>
</dbReference>
<feature type="zinc finger region" description="C3H1-type" evidence="6">
    <location>
        <begin position="157"/>
        <end position="184"/>
    </location>
</feature>
<evidence type="ECO:0000256" key="7">
    <source>
        <dbReference type="SAM" id="MobiDB-lite"/>
    </source>
</evidence>
<evidence type="ECO:0000259" key="9">
    <source>
        <dbReference type="PROSITE" id="PS50103"/>
    </source>
</evidence>
<dbReference type="Gene3D" id="3.30.70.330">
    <property type="match status" value="1"/>
</dbReference>
<dbReference type="GO" id="GO:0017070">
    <property type="term" value="F:U6 snRNA binding"/>
    <property type="evidence" value="ECO:0007669"/>
    <property type="project" value="TreeGrafter"/>
</dbReference>
<dbReference type="Pfam" id="PF14608">
    <property type="entry name" value="zf-CCCH_2"/>
    <property type="match status" value="1"/>
</dbReference>
<dbReference type="PROSITE" id="PS50102">
    <property type="entry name" value="RRM"/>
    <property type="match status" value="1"/>
</dbReference>
<dbReference type="InterPro" id="IPR000571">
    <property type="entry name" value="Znf_CCCH"/>
</dbReference>
<dbReference type="GO" id="GO:0008270">
    <property type="term" value="F:zinc ion binding"/>
    <property type="evidence" value="ECO:0007669"/>
    <property type="project" value="UniProtKB-KW"/>
</dbReference>
<dbReference type="FunFam" id="3.30.70.330:FF:000476">
    <property type="entry name" value="Zinc finger CCCH domain-containing protein 4"/>
    <property type="match status" value="1"/>
</dbReference>
<protein>
    <recommendedName>
        <fullName evidence="12">Pre-mRNA-splicing factor RBM22</fullName>
    </recommendedName>
</protein>
<name>I7MHH9_TETTS</name>
<dbReference type="GO" id="GO:0036002">
    <property type="term" value="F:pre-mRNA binding"/>
    <property type="evidence" value="ECO:0007669"/>
    <property type="project" value="TreeGrafter"/>
</dbReference>
<dbReference type="InParanoid" id="I7MHH9"/>
<dbReference type="Gene3D" id="3.30.1370.210">
    <property type="match status" value="1"/>
</dbReference>